<keyword evidence="2" id="KW-1185">Reference proteome</keyword>
<name>A0A232ERD5_9HYME</name>
<dbReference type="Proteomes" id="UP000215335">
    <property type="component" value="Unassembled WGS sequence"/>
</dbReference>
<dbReference type="EMBL" id="NNAY01002621">
    <property type="protein sequence ID" value="OXU20918.1"/>
    <property type="molecule type" value="Genomic_DNA"/>
</dbReference>
<accession>A0A232ERD5</accession>
<sequence>MRESDASGKSVFVVMRESVLTCLNHINIILGFVPDSMHLIDLEIDKFDTDLKDLSVPSKIA</sequence>
<protein>
    <submittedName>
        <fullName evidence="1">Uncharacterized protein</fullName>
    </submittedName>
</protein>
<reference evidence="1 2" key="1">
    <citation type="journal article" date="2017" name="Curr. Biol.">
        <title>The Evolution of Venom by Co-option of Single-Copy Genes.</title>
        <authorList>
            <person name="Martinson E.O."/>
            <person name="Mrinalini"/>
            <person name="Kelkar Y.D."/>
            <person name="Chang C.H."/>
            <person name="Werren J.H."/>
        </authorList>
    </citation>
    <scope>NUCLEOTIDE SEQUENCE [LARGE SCALE GENOMIC DNA]</scope>
    <source>
        <strain evidence="1 2">Alberta</strain>
        <tissue evidence="1">Whole body</tissue>
    </source>
</reference>
<dbReference type="AlphaFoldDB" id="A0A232ERD5"/>
<dbReference type="OrthoDB" id="7696251at2759"/>
<evidence type="ECO:0000313" key="2">
    <source>
        <dbReference type="Proteomes" id="UP000215335"/>
    </source>
</evidence>
<proteinExistence type="predicted"/>
<comment type="caution">
    <text evidence="1">The sequence shown here is derived from an EMBL/GenBank/DDBJ whole genome shotgun (WGS) entry which is preliminary data.</text>
</comment>
<organism evidence="1 2">
    <name type="scientific">Trichomalopsis sarcophagae</name>
    <dbReference type="NCBI Taxonomy" id="543379"/>
    <lineage>
        <taxon>Eukaryota</taxon>
        <taxon>Metazoa</taxon>
        <taxon>Ecdysozoa</taxon>
        <taxon>Arthropoda</taxon>
        <taxon>Hexapoda</taxon>
        <taxon>Insecta</taxon>
        <taxon>Pterygota</taxon>
        <taxon>Neoptera</taxon>
        <taxon>Endopterygota</taxon>
        <taxon>Hymenoptera</taxon>
        <taxon>Apocrita</taxon>
        <taxon>Proctotrupomorpha</taxon>
        <taxon>Chalcidoidea</taxon>
        <taxon>Pteromalidae</taxon>
        <taxon>Pteromalinae</taxon>
        <taxon>Trichomalopsis</taxon>
    </lineage>
</organism>
<gene>
    <name evidence="1" type="ORF">TSAR_006726</name>
</gene>
<evidence type="ECO:0000313" key="1">
    <source>
        <dbReference type="EMBL" id="OXU20918.1"/>
    </source>
</evidence>